<dbReference type="GO" id="GO:0048188">
    <property type="term" value="C:Set1C/COMPASS complex"/>
    <property type="evidence" value="ECO:0007669"/>
    <property type="project" value="InterPro"/>
</dbReference>
<dbReference type="InterPro" id="IPR043136">
    <property type="entry name" value="B30.2/SPRY_sf"/>
</dbReference>
<protein>
    <recommendedName>
        <fullName evidence="5">B30.2/SPRY domain-containing protein</fullName>
    </recommendedName>
</protein>
<evidence type="ECO:0000256" key="3">
    <source>
        <dbReference type="ARBA" id="ARBA00038149"/>
    </source>
</evidence>
<dbReference type="GO" id="GO:0000976">
    <property type="term" value="F:transcription cis-regulatory region binding"/>
    <property type="evidence" value="ECO:0007669"/>
    <property type="project" value="TreeGrafter"/>
</dbReference>
<feature type="compositionally biased region" description="Basic and acidic residues" evidence="4">
    <location>
        <begin position="556"/>
        <end position="566"/>
    </location>
</feature>
<dbReference type="InterPro" id="IPR037353">
    <property type="entry name" value="ASH2"/>
</dbReference>
<comment type="caution">
    <text evidence="6">The sequence shown here is derived from an EMBL/GenBank/DDBJ whole genome shotgun (WGS) entry which is preliminary data.</text>
</comment>
<dbReference type="InterPro" id="IPR013320">
    <property type="entry name" value="ConA-like_dom_sf"/>
</dbReference>
<dbReference type="Gene3D" id="2.60.120.920">
    <property type="match status" value="1"/>
</dbReference>
<dbReference type="PANTHER" id="PTHR10598">
    <property type="entry name" value="SET1/ASH2 HISTONE METHYLTRANSFERASE COMPLEX SUBUNIT ASH2"/>
    <property type="match status" value="1"/>
</dbReference>
<comment type="similarity">
    <text evidence="3">Belongs to the cclA family.</text>
</comment>
<feature type="compositionally biased region" description="Polar residues" evidence="4">
    <location>
        <begin position="1"/>
        <end position="18"/>
    </location>
</feature>
<dbReference type="SUPFAM" id="SSF49899">
    <property type="entry name" value="Concanavalin A-like lectins/glucanases"/>
    <property type="match status" value="1"/>
</dbReference>
<keyword evidence="7" id="KW-1185">Reference proteome</keyword>
<dbReference type="CDD" id="cd12872">
    <property type="entry name" value="SPRY_Ash2"/>
    <property type="match status" value="1"/>
</dbReference>
<dbReference type="EMBL" id="MU253898">
    <property type="protein sequence ID" value="KAG9244544.1"/>
    <property type="molecule type" value="Genomic_DNA"/>
</dbReference>
<evidence type="ECO:0000256" key="4">
    <source>
        <dbReference type="SAM" id="MobiDB-lite"/>
    </source>
</evidence>
<feature type="region of interest" description="Disordered" evidence="4">
    <location>
        <begin position="1"/>
        <end position="101"/>
    </location>
</feature>
<evidence type="ECO:0000259" key="5">
    <source>
        <dbReference type="PROSITE" id="PS50188"/>
    </source>
</evidence>
<evidence type="ECO:0000256" key="2">
    <source>
        <dbReference type="ARBA" id="ARBA00023242"/>
    </source>
</evidence>
<feature type="region of interest" description="Disordered" evidence="4">
    <location>
        <begin position="545"/>
        <end position="566"/>
    </location>
</feature>
<feature type="domain" description="B30.2/SPRY" evidence="5">
    <location>
        <begin position="163"/>
        <end position="360"/>
    </location>
</feature>
<dbReference type="AlphaFoldDB" id="A0A9P8CEW9"/>
<evidence type="ECO:0000256" key="1">
    <source>
        <dbReference type="ARBA" id="ARBA00004123"/>
    </source>
</evidence>
<name>A0A9P8CEW9_9HELO</name>
<dbReference type="Proteomes" id="UP000887226">
    <property type="component" value="Unassembled WGS sequence"/>
</dbReference>
<keyword evidence="2" id="KW-0539">Nucleus</keyword>
<evidence type="ECO:0000313" key="6">
    <source>
        <dbReference type="EMBL" id="KAG9244544.1"/>
    </source>
</evidence>
<dbReference type="InterPro" id="IPR003877">
    <property type="entry name" value="SPRY_dom"/>
</dbReference>
<sequence>MTSMFNRNSREPTPSSLPTAIPQKRILEDENRPPISSPLNPDIKPKTEPSDAPLTKERASRAKKESLKKRESKVGSLAPDITSARATPDVKTVSHKIKKQKEALAPTRYQLPPPRATDFEVPRGPVFTPAFVKAGIDENDVQFHETSDHVYNKKGFHYTHCIADPTFPSTIYYRQTETEPFEARLNFEDTSTHMFLDDAGHHITTDKGWRMAKANVGVREGRWYWECRITSGIPRRNKDEGESSNGHVRIGWARREATLDAPVGFDAYSYGLRDVAGQKVFMSRPKDFFVKGDDIREGDVIGLEINLPSETLHRKIVEGHYNKAVDFKDEGNHIFDVAPIIRDRVPIRFKTHLYFEQIDYQTTKELEELMNPSPVISSTGGVGASGEEPDPSHTYPSLRTLPHSSITIYKNGVEMGTAFENILAFLPPASKPIVTVGSRDGLDDGMLGYYPAISVFRGGAAQVNFGPKFWFPPEGMAEGDVVMADSGLPSTSSLHKIRPVSERYDEQIVEDIVYDILDEVDWWMRDGGVSGKVVTYSGPRPEYSAQNGMAGGVEGSEIKELVQDDD</sequence>
<evidence type="ECO:0000313" key="7">
    <source>
        <dbReference type="Proteomes" id="UP000887226"/>
    </source>
</evidence>
<gene>
    <name evidence="6" type="ORF">BJ878DRAFT_567455</name>
</gene>
<feature type="compositionally biased region" description="Basic and acidic residues" evidence="4">
    <location>
        <begin position="43"/>
        <end position="73"/>
    </location>
</feature>
<dbReference type="InterPro" id="IPR001870">
    <property type="entry name" value="B30.2/SPRY"/>
</dbReference>
<dbReference type="PROSITE" id="PS50188">
    <property type="entry name" value="B302_SPRY"/>
    <property type="match status" value="1"/>
</dbReference>
<reference evidence="6" key="1">
    <citation type="journal article" date="2021" name="IMA Fungus">
        <title>Genomic characterization of three marine fungi, including Emericellopsis atlantica sp. nov. with signatures of a generalist lifestyle and marine biomass degradation.</title>
        <authorList>
            <person name="Hagestad O.C."/>
            <person name="Hou L."/>
            <person name="Andersen J.H."/>
            <person name="Hansen E.H."/>
            <person name="Altermark B."/>
            <person name="Li C."/>
            <person name="Kuhnert E."/>
            <person name="Cox R.J."/>
            <person name="Crous P.W."/>
            <person name="Spatafora J.W."/>
            <person name="Lail K."/>
            <person name="Amirebrahimi M."/>
            <person name="Lipzen A."/>
            <person name="Pangilinan J."/>
            <person name="Andreopoulos W."/>
            <person name="Hayes R.D."/>
            <person name="Ng V."/>
            <person name="Grigoriev I.V."/>
            <person name="Jackson S.A."/>
            <person name="Sutton T.D.S."/>
            <person name="Dobson A.D.W."/>
            <person name="Rama T."/>
        </authorList>
    </citation>
    <scope>NUCLEOTIDE SEQUENCE</scope>
    <source>
        <strain evidence="6">TRa3180A</strain>
    </source>
</reference>
<organism evidence="6 7">
    <name type="scientific">Calycina marina</name>
    <dbReference type="NCBI Taxonomy" id="1763456"/>
    <lineage>
        <taxon>Eukaryota</taxon>
        <taxon>Fungi</taxon>
        <taxon>Dikarya</taxon>
        <taxon>Ascomycota</taxon>
        <taxon>Pezizomycotina</taxon>
        <taxon>Leotiomycetes</taxon>
        <taxon>Helotiales</taxon>
        <taxon>Pezizellaceae</taxon>
        <taxon>Calycina</taxon>
    </lineage>
</organism>
<dbReference type="PANTHER" id="PTHR10598:SF0">
    <property type="entry name" value="SET1_ASH2 HISTONE METHYLTRANSFERASE COMPLEX SUBUNIT ASH2"/>
    <property type="match status" value="1"/>
</dbReference>
<proteinExistence type="inferred from homology"/>
<accession>A0A9P8CEW9</accession>
<comment type="subcellular location">
    <subcellularLocation>
        <location evidence="1">Nucleus</location>
    </subcellularLocation>
</comment>
<dbReference type="OrthoDB" id="10266026at2759"/>
<feature type="region of interest" description="Disordered" evidence="4">
    <location>
        <begin position="377"/>
        <end position="397"/>
    </location>
</feature>
<dbReference type="SMART" id="SM00449">
    <property type="entry name" value="SPRY"/>
    <property type="match status" value="1"/>
</dbReference>